<evidence type="ECO:0000313" key="3">
    <source>
        <dbReference type="Proteomes" id="UP000027222"/>
    </source>
</evidence>
<accession>A0A067SQS7</accession>
<proteinExistence type="predicted"/>
<evidence type="ECO:0000256" key="1">
    <source>
        <dbReference type="SAM" id="MobiDB-lite"/>
    </source>
</evidence>
<keyword evidence="3" id="KW-1185">Reference proteome</keyword>
<protein>
    <submittedName>
        <fullName evidence="2">Uncharacterized protein</fullName>
    </submittedName>
</protein>
<dbReference type="HOGENOM" id="CLU_1555362_0_0_1"/>
<sequence>MSKTVSIIKDFIIRGTPALPAFKDIAKKISTTKINSSIAPVEESASKAKLVAATVTTSRPRFNSQNGKRYRVGVKVTKRSPTTMIYVIQSEKKDWPGRVEELVGPTFLEHAAKNVNLCNTPLKFRHFPAPGDRKHLRDGVVKLYTSSLTSRDQSIDNRLTRGHQPQPTTRVR</sequence>
<evidence type="ECO:0000313" key="2">
    <source>
        <dbReference type="EMBL" id="KDR73251.1"/>
    </source>
</evidence>
<reference evidence="3" key="1">
    <citation type="journal article" date="2014" name="Proc. Natl. Acad. Sci. U.S.A.">
        <title>Extensive sampling of basidiomycete genomes demonstrates inadequacy of the white-rot/brown-rot paradigm for wood decay fungi.</title>
        <authorList>
            <person name="Riley R."/>
            <person name="Salamov A.A."/>
            <person name="Brown D.W."/>
            <person name="Nagy L.G."/>
            <person name="Floudas D."/>
            <person name="Held B.W."/>
            <person name="Levasseur A."/>
            <person name="Lombard V."/>
            <person name="Morin E."/>
            <person name="Otillar R."/>
            <person name="Lindquist E.A."/>
            <person name="Sun H."/>
            <person name="LaButti K.M."/>
            <person name="Schmutz J."/>
            <person name="Jabbour D."/>
            <person name="Luo H."/>
            <person name="Baker S.E."/>
            <person name="Pisabarro A.G."/>
            <person name="Walton J.D."/>
            <person name="Blanchette R.A."/>
            <person name="Henrissat B."/>
            <person name="Martin F."/>
            <person name="Cullen D."/>
            <person name="Hibbett D.S."/>
            <person name="Grigoriev I.V."/>
        </authorList>
    </citation>
    <scope>NUCLEOTIDE SEQUENCE [LARGE SCALE GENOMIC DNA]</scope>
    <source>
        <strain evidence="3">CBS 339.88</strain>
    </source>
</reference>
<organism evidence="2 3">
    <name type="scientific">Galerina marginata (strain CBS 339.88)</name>
    <dbReference type="NCBI Taxonomy" id="685588"/>
    <lineage>
        <taxon>Eukaryota</taxon>
        <taxon>Fungi</taxon>
        <taxon>Dikarya</taxon>
        <taxon>Basidiomycota</taxon>
        <taxon>Agaricomycotina</taxon>
        <taxon>Agaricomycetes</taxon>
        <taxon>Agaricomycetidae</taxon>
        <taxon>Agaricales</taxon>
        <taxon>Agaricineae</taxon>
        <taxon>Strophariaceae</taxon>
        <taxon>Galerina</taxon>
    </lineage>
</organism>
<gene>
    <name evidence="2" type="ORF">GALMADRAFT_212700</name>
</gene>
<name>A0A067SQS7_GALM3</name>
<dbReference type="AlphaFoldDB" id="A0A067SQS7"/>
<dbReference type="EMBL" id="KL142386">
    <property type="protein sequence ID" value="KDR73251.1"/>
    <property type="molecule type" value="Genomic_DNA"/>
</dbReference>
<dbReference type="Proteomes" id="UP000027222">
    <property type="component" value="Unassembled WGS sequence"/>
</dbReference>
<feature type="compositionally biased region" description="Polar residues" evidence="1">
    <location>
        <begin position="163"/>
        <end position="172"/>
    </location>
</feature>
<feature type="region of interest" description="Disordered" evidence="1">
    <location>
        <begin position="152"/>
        <end position="172"/>
    </location>
</feature>